<dbReference type="InterPro" id="IPR036265">
    <property type="entry name" value="HIT-like_sf"/>
</dbReference>
<evidence type="ECO:0000259" key="4">
    <source>
        <dbReference type="PROSITE" id="PS51084"/>
    </source>
</evidence>
<dbReference type="GO" id="GO:0009117">
    <property type="term" value="P:nucleotide metabolic process"/>
    <property type="evidence" value="ECO:0007669"/>
    <property type="project" value="TreeGrafter"/>
</dbReference>
<reference evidence="5 6" key="1">
    <citation type="journal article" date="2016" name="Nat. Commun.">
        <title>Thousands of microbial genomes shed light on interconnected biogeochemical processes in an aquifer system.</title>
        <authorList>
            <person name="Anantharaman K."/>
            <person name="Brown C.T."/>
            <person name="Hug L.A."/>
            <person name="Sharon I."/>
            <person name="Castelle C.J."/>
            <person name="Probst A.J."/>
            <person name="Thomas B.C."/>
            <person name="Singh A."/>
            <person name="Wilkins M.J."/>
            <person name="Karaoz U."/>
            <person name="Brodie E.L."/>
            <person name="Williams K.H."/>
            <person name="Hubbard S.S."/>
            <person name="Banfield J.F."/>
        </authorList>
    </citation>
    <scope>NUCLEOTIDE SEQUENCE [LARGE SCALE GENOMIC DNA]</scope>
</reference>
<feature type="active site" description="Tele-AMP-histidine intermediate" evidence="1">
    <location>
        <position position="100"/>
    </location>
</feature>
<feature type="short sequence motif" description="Histidine triad motif" evidence="2 3">
    <location>
        <begin position="98"/>
        <end position="102"/>
    </location>
</feature>
<gene>
    <name evidence="5" type="ORF">A3H68_03690</name>
</gene>
<dbReference type="EMBL" id="MHSH01000058">
    <property type="protein sequence ID" value="OHA39964.1"/>
    <property type="molecule type" value="Genomic_DNA"/>
</dbReference>
<evidence type="ECO:0000256" key="1">
    <source>
        <dbReference type="PIRSR" id="PIRSR601310-1"/>
    </source>
</evidence>
<dbReference type="PANTHER" id="PTHR46648:SF1">
    <property type="entry name" value="ADENOSINE 5'-MONOPHOSPHORAMIDASE HNT1"/>
    <property type="match status" value="1"/>
</dbReference>
<accession>A0A1G2NV55</accession>
<protein>
    <recommendedName>
        <fullName evidence="4">HIT domain-containing protein</fullName>
    </recommendedName>
</protein>
<feature type="domain" description="HIT" evidence="4">
    <location>
        <begin position="5"/>
        <end position="113"/>
    </location>
</feature>
<dbReference type="InterPro" id="IPR001310">
    <property type="entry name" value="Histidine_triad_HIT"/>
</dbReference>
<organism evidence="5 6">
    <name type="scientific">Candidatus Taylorbacteria bacterium RIFCSPLOWO2_02_FULL_46_40</name>
    <dbReference type="NCBI Taxonomy" id="1802329"/>
    <lineage>
        <taxon>Bacteria</taxon>
        <taxon>Candidatus Tayloriibacteriota</taxon>
    </lineage>
</organism>
<evidence type="ECO:0000313" key="6">
    <source>
        <dbReference type="Proteomes" id="UP000176429"/>
    </source>
</evidence>
<dbReference type="InterPro" id="IPR039384">
    <property type="entry name" value="HINT"/>
</dbReference>
<dbReference type="PROSITE" id="PS51084">
    <property type="entry name" value="HIT_2"/>
    <property type="match status" value="1"/>
</dbReference>
<dbReference type="Gene3D" id="3.30.428.10">
    <property type="entry name" value="HIT-like"/>
    <property type="match status" value="1"/>
</dbReference>
<evidence type="ECO:0000313" key="5">
    <source>
        <dbReference type="EMBL" id="OHA39964.1"/>
    </source>
</evidence>
<dbReference type="SUPFAM" id="SSF54197">
    <property type="entry name" value="HIT-like"/>
    <property type="match status" value="1"/>
</dbReference>
<name>A0A1G2NV55_9BACT</name>
<comment type="caution">
    <text evidence="5">The sequence shown here is derived from an EMBL/GenBank/DDBJ whole genome shotgun (WGS) entry which is preliminary data.</text>
</comment>
<sequence>MRDCIFCKIAKGEIPTETIIYRGKDVCAFLDIKPVNLGHTLVIPNEHYEDIFDLPEDIISAMMRAAKKVAEAIKISLKAGGVNIGMNNGAHAGQIIFHGHIHVIPRFEGDGYKLWKNKKNHSQTELKEAADKIKSAIS</sequence>
<dbReference type="Pfam" id="PF01230">
    <property type="entry name" value="HIT"/>
    <property type="match status" value="1"/>
</dbReference>
<dbReference type="AlphaFoldDB" id="A0A1G2NV55"/>
<dbReference type="CDD" id="cd01277">
    <property type="entry name" value="HINT_subgroup"/>
    <property type="match status" value="1"/>
</dbReference>
<evidence type="ECO:0000256" key="3">
    <source>
        <dbReference type="PROSITE-ProRule" id="PRU00464"/>
    </source>
</evidence>
<dbReference type="InterPro" id="IPR011146">
    <property type="entry name" value="HIT-like"/>
</dbReference>
<dbReference type="PANTHER" id="PTHR46648">
    <property type="entry name" value="HIT FAMILY PROTEIN 1"/>
    <property type="match status" value="1"/>
</dbReference>
<dbReference type="Proteomes" id="UP000176429">
    <property type="component" value="Unassembled WGS sequence"/>
</dbReference>
<dbReference type="GO" id="GO:0003824">
    <property type="term" value="F:catalytic activity"/>
    <property type="evidence" value="ECO:0007669"/>
    <property type="project" value="InterPro"/>
</dbReference>
<proteinExistence type="predicted"/>
<evidence type="ECO:0000256" key="2">
    <source>
        <dbReference type="PIRSR" id="PIRSR601310-3"/>
    </source>
</evidence>